<dbReference type="PANTHER" id="PTHR43035:SF1">
    <property type="entry name" value="FATTY ACID REPRESSION MUTANT PROTEIN 2-RELATED"/>
    <property type="match status" value="1"/>
</dbReference>
<sequence>MSNISTKADFYTAVENRRSHYVISKDFVASDEKIQEIVEFAVKHIPTAFNSQTGRVVILLGEQHDKLWDLTTETLRAVVPADSFASTQEKMDLFKAGYGTVLFFEDQSIVRGLQEQFALYADNFPVWSEQASGILQFTVWTALEAEGFGATLQHYNPLIDEKVASEWNVPGDWKLIAQMPFGKPVAPAGDKEFSPLENRVKVYK</sequence>
<feature type="domain" description="Nitroreductase" evidence="4">
    <location>
        <begin position="15"/>
        <end position="183"/>
    </location>
</feature>
<dbReference type="OrthoDB" id="9810617at2"/>
<dbReference type="InterPro" id="IPR029479">
    <property type="entry name" value="Nitroreductase"/>
</dbReference>
<comment type="caution">
    <text evidence="5">The sequence shown here is derived from an EMBL/GenBank/DDBJ whole genome shotgun (WGS) entry which is preliminary data.</text>
</comment>
<protein>
    <submittedName>
        <fullName evidence="5">Nitroreductase</fullName>
    </submittedName>
</protein>
<keyword evidence="6" id="KW-1185">Reference proteome</keyword>
<evidence type="ECO:0000256" key="3">
    <source>
        <dbReference type="ARBA" id="ARBA00023002"/>
    </source>
</evidence>
<comment type="subcellular location">
    <subcellularLocation>
        <location evidence="1">Cytoplasm</location>
    </subcellularLocation>
</comment>
<dbReference type="Proteomes" id="UP000185568">
    <property type="component" value="Unassembled WGS sequence"/>
</dbReference>
<evidence type="ECO:0000256" key="1">
    <source>
        <dbReference type="ARBA" id="ARBA00004496"/>
    </source>
</evidence>
<dbReference type="SUPFAM" id="SSF55469">
    <property type="entry name" value="FMN-dependent nitroreductase-like"/>
    <property type="match status" value="1"/>
</dbReference>
<organism evidence="5 6">
    <name type="scientific">Domibacillus antri</name>
    <dbReference type="NCBI Taxonomy" id="1714264"/>
    <lineage>
        <taxon>Bacteria</taxon>
        <taxon>Bacillati</taxon>
        <taxon>Bacillota</taxon>
        <taxon>Bacilli</taxon>
        <taxon>Bacillales</taxon>
        <taxon>Bacillaceae</taxon>
        <taxon>Domibacillus</taxon>
    </lineage>
</organism>
<dbReference type="FunFam" id="3.40.109.10:FF:000001">
    <property type="entry name" value="Nitroreductase family"/>
    <property type="match status" value="1"/>
</dbReference>
<dbReference type="Gene3D" id="3.40.109.10">
    <property type="entry name" value="NADH Oxidase"/>
    <property type="match status" value="1"/>
</dbReference>
<evidence type="ECO:0000256" key="2">
    <source>
        <dbReference type="ARBA" id="ARBA00022490"/>
    </source>
</evidence>
<keyword evidence="2" id="KW-0963">Cytoplasm</keyword>
<dbReference type="GO" id="GO:0016491">
    <property type="term" value="F:oxidoreductase activity"/>
    <property type="evidence" value="ECO:0007669"/>
    <property type="project" value="UniProtKB-KW"/>
</dbReference>
<dbReference type="InterPro" id="IPR000415">
    <property type="entry name" value="Nitroreductase-like"/>
</dbReference>
<dbReference type="GO" id="GO:0005737">
    <property type="term" value="C:cytoplasm"/>
    <property type="evidence" value="ECO:0007669"/>
    <property type="project" value="UniProtKB-SubCell"/>
</dbReference>
<dbReference type="AlphaFoldDB" id="A0A1Q8Q4E9"/>
<dbReference type="CDD" id="cd02140">
    <property type="entry name" value="Frm2-like"/>
    <property type="match status" value="1"/>
</dbReference>
<dbReference type="Pfam" id="PF00881">
    <property type="entry name" value="Nitroreductase"/>
    <property type="match status" value="1"/>
</dbReference>
<dbReference type="PANTHER" id="PTHR43035">
    <property type="entry name" value="FATTY ACID REPRESSION MUTANT PROTEIN 2-RELATED"/>
    <property type="match status" value="1"/>
</dbReference>
<dbReference type="InterPro" id="IPR033877">
    <property type="entry name" value="Frm2/Hbn1"/>
</dbReference>
<keyword evidence="3" id="KW-0560">Oxidoreductase</keyword>
<name>A0A1Q8Q4E9_9BACI</name>
<evidence type="ECO:0000313" key="5">
    <source>
        <dbReference type="EMBL" id="OLN22151.1"/>
    </source>
</evidence>
<reference evidence="5 6" key="1">
    <citation type="submission" date="2016-12" db="EMBL/GenBank/DDBJ databases">
        <title>Domibacillus antri genome sequencing.</title>
        <authorList>
            <person name="Verma A."/>
            <person name="Krishnamurthi S."/>
        </authorList>
    </citation>
    <scope>NUCLEOTIDE SEQUENCE [LARGE SCALE GENOMIC DNA]</scope>
    <source>
        <strain evidence="5 6">XD80</strain>
    </source>
</reference>
<gene>
    <name evidence="5" type="ORF">BTO30_10375</name>
</gene>
<dbReference type="RefSeq" id="WP_075398661.1">
    <property type="nucleotide sequence ID" value="NZ_MSDU01000022.1"/>
</dbReference>
<accession>A0A1Q8Q4E9</accession>
<evidence type="ECO:0000313" key="6">
    <source>
        <dbReference type="Proteomes" id="UP000185568"/>
    </source>
</evidence>
<dbReference type="GO" id="GO:0034599">
    <property type="term" value="P:cellular response to oxidative stress"/>
    <property type="evidence" value="ECO:0007669"/>
    <property type="project" value="InterPro"/>
</dbReference>
<evidence type="ECO:0000259" key="4">
    <source>
        <dbReference type="Pfam" id="PF00881"/>
    </source>
</evidence>
<proteinExistence type="predicted"/>
<dbReference type="EMBL" id="MSDU01000022">
    <property type="protein sequence ID" value="OLN22151.1"/>
    <property type="molecule type" value="Genomic_DNA"/>
</dbReference>